<sequence>MRAAENGADADESVRRRVARLLHVPPLALLFALGLAPLFLLFPLLPGGAEADAARRPVALWLGAALLAGLAGTVAGAARPLYRAAAHILVTSLLSIPAMRLALGSGVPVPHGLAAWLGLDGESAMDADLYEIWLLAWLTAFGLVAAVRHGLARFRRTRSAAPPVLDR</sequence>
<keyword evidence="1" id="KW-1133">Transmembrane helix</keyword>
<comment type="caution">
    <text evidence="2">The sequence shown here is derived from an EMBL/GenBank/DDBJ whole genome shotgun (WGS) entry which is preliminary data.</text>
</comment>
<evidence type="ECO:0000313" key="2">
    <source>
        <dbReference type="EMBL" id="GJD46629.1"/>
    </source>
</evidence>
<evidence type="ECO:0000256" key="1">
    <source>
        <dbReference type="SAM" id="Phobius"/>
    </source>
</evidence>
<name>A0ABQ4QNL1_9HYPH</name>
<organism evidence="2 3">
    <name type="scientific">Methylobacterium cerastii</name>
    <dbReference type="NCBI Taxonomy" id="932741"/>
    <lineage>
        <taxon>Bacteria</taxon>
        <taxon>Pseudomonadati</taxon>
        <taxon>Pseudomonadota</taxon>
        <taxon>Alphaproteobacteria</taxon>
        <taxon>Hyphomicrobiales</taxon>
        <taxon>Methylobacteriaceae</taxon>
        <taxon>Methylobacterium</taxon>
    </lineage>
</organism>
<dbReference type="Proteomes" id="UP001055117">
    <property type="component" value="Unassembled WGS sequence"/>
</dbReference>
<dbReference type="EMBL" id="BPQG01000082">
    <property type="protein sequence ID" value="GJD46629.1"/>
    <property type="molecule type" value="Genomic_DNA"/>
</dbReference>
<evidence type="ECO:0000313" key="3">
    <source>
        <dbReference type="Proteomes" id="UP001055117"/>
    </source>
</evidence>
<feature type="transmembrane region" description="Helical" evidence="1">
    <location>
        <begin position="58"/>
        <end position="77"/>
    </location>
</feature>
<feature type="transmembrane region" description="Helical" evidence="1">
    <location>
        <begin position="132"/>
        <end position="151"/>
    </location>
</feature>
<proteinExistence type="predicted"/>
<feature type="transmembrane region" description="Helical" evidence="1">
    <location>
        <begin position="84"/>
        <end position="103"/>
    </location>
</feature>
<accession>A0ABQ4QNL1</accession>
<keyword evidence="1" id="KW-0472">Membrane</keyword>
<reference evidence="2 3" key="1">
    <citation type="journal article" date="2021" name="Front. Microbiol.">
        <title>Comprehensive Comparative Genomics and Phenotyping of Methylobacterium Species.</title>
        <authorList>
            <person name="Alessa O."/>
            <person name="Ogura Y."/>
            <person name="Fujitani Y."/>
            <person name="Takami H."/>
            <person name="Hayashi T."/>
            <person name="Sahin N."/>
            <person name="Tani A."/>
        </authorList>
    </citation>
    <scope>NUCLEOTIDE SEQUENCE [LARGE SCALE GENOMIC DNA]</scope>
    <source>
        <strain evidence="2 3">DSM 23679</strain>
    </source>
</reference>
<evidence type="ECO:0008006" key="4">
    <source>
        <dbReference type="Google" id="ProtNLM"/>
    </source>
</evidence>
<keyword evidence="3" id="KW-1185">Reference proteome</keyword>
<feature type="transmembrane region" description="Helical" evidence="1">
    <location>
        <begin position="21"/>
        <end position="46"/>
    </location>
</feature>
<gene>
    <name evidence="2" type="ORF">AFCDBAGC_4512</name>
</gene>
<protein>
    <recommendedName>
        <fullName evidence="4">Transmembrane protein</fullName>
    </recommendedName>
</protein>
<keyword evidence="1" id="KW-0812">Transmembrane</keyword>
<dbReference type="RefSeq" id="WP_147829091.1">
    <property type="nucleotide sequence ID" value="NZ_BPQG01000082.1"/>
</dbReference>